<organism evidence="3 4">
    <name type="scientific">Limosilactobacillus agrestis</name>
    <dbReference type="NCBI Taxonomy" id="2759748"/>
    <lineage>
        <taxon>Bacteria</taxon>
        <taxon>Bacillati</taxon>
        <taxon>Bacillota</taxon>
        <taxon>Bacilli</taxon>
        <taxon>Lactobacillales</taxon>
        <taxon>Lactobacillaceae</taxon>
        <taxon>Limosilactobacillus</taxon>
    </lineage>
</organism>
<dbReference type="RefSeq" id="WP_182578118.1">
    <property type="nucleotide sequence ID" value="NZ_JACIVE010000023.1"/>
</dbReference>
<reference evidence="3 4" key="1">
    <citation type="submission" date="2020-07" db="EMBL/GenBank/DDBJ databases">
        <title>Description of Limosilactobacillus balticus sp. nov., Limosilactobacillus agrestis sp. nov., Limosilactobacillus albertensis sp. nov., Limosilactobacillus rudii sp. nov., Limosilactobacillus fastidiosus sp. nov., five novel Limosilactobacillus species isolated from the vertebrate gastrointestinal tract, and proposal of 6 subspecies of Limosilactobacillus reuteri adapted to the gastrointestinal tract of specific vertebrate hosts.</title>
        <authorList>
            <person name="Li F."/>
            <person name="Cheng C."/>
            <person name="Zheng J."/>
            <person name="Quevedo R.M."/>
            <person name="Li J."/>
            <person name="Roos S."/>
            <person name="Gaenzle M.G."/>
            <person name="Walter J."/>
        </authorList>
    </citation>
    <scope>NUCLEOTIDE SEQUENCE [LARGE SCALE GENOMIC DNA]</scope>
    <source>
        <strain evidence="3 4">BG-MG3-A</strain>
    </source>
</reference>
<keyword evidence="1" id="KW-1133">Transmembrane helix</keyword>
<proteinExistence type="predicted"/>
<feature type="transmembrane region" description="Helical" evidence="1">
    <location>
        <begin position="12"/>
        <end position="32"/>
    </location>
</feature>
<dbReference type="Pfam" id="PF12182">
    <property type="entry name" value="DUF3642"/>
    <property type="match status" value="1"/>
</dbReference>
<evidence type="ECO:0000256" key="1">
    <source>
        <dbReference type="SAM" id="Phobius"/>
    </source>
</evidence>
<sequence length="164" mass="18730">MVEDTKKKQHHLGLITFIILLVILLGILGINYKNFVSKQLNPIRDNKVVKRTSPKTNTTAKIVGAYRDDQDGAAIVFNENGTGRYVYADKNNPDTNDSLTWRKDGERYLINLEDRDVTNPLTAMFDNNKLVITGSNGWNTEIFQKVNGELNLQQFLSDMHKKFK</sequence>
<name>A0A7W3YL78_9LACO</name>
<dbReference type="Proteomes" id="UP000534578">
    <property type="component" value="Unassembled WGS sequence"/>
</dbReference>
<gene>
    <name evidence="3" type="ORF">H5R92_02960</name>
</gene>
<protein>
    <recommendedName>
        <fullName evidence="2">DUF3642 domain-containing protein</fullName>
    </recommendedName>
</protein>
<dbReference type="AlphaFoldDB" id="A0A7W3YL78"/>
<comment type="caution">
    <text evidence="3">The sequence shown here is derived from an EMBL/GenBank/DDBJ whole genome shotgun (WGS) entry which is preliminary data.</text>
</comment>
<keyword evidence="1" id="KW-0812">Transmembrane</keyword>
<feature type="domain" description="DUF3642" evidence="2">
    <location>
        <begin position="78"/>
        <end position="162"/>
    </location>
</feature>
<evidence type="ECO:0000313" key="4">
    <source>
        <dbReference type="Proteomes" id="UP000534578"/>
    </source>
</evidence>
<evidence type="ECO:0000259" key="2">
    <source>
        <dbReference type="Pfam" id="PF12182"/>
    </source>
</evidence>
<evidence type="ECO:0000313" key="3">
    <source>
        <dbReference type="EMBL" id="MBB1095176.1"/>
    </source>
</evidence>
<dbReference type="InterPro" id="IPR020961">
    <property type="entry name" value="DUF3642_lipo"/>
</dbReference>
<dbReference type="EMBL" id="JACIVE010000023">
    <property type="protein sequence ID" value="MBB1095176.1"/>
    <property type="molecule type" value="Genomic_DNA"/>
</dbReference>
<keyword evidence="1" id="KW-0472">Membrane</keyword>
<accession>A0A7W3YL78</accession>